<name>A0A1Z1SZ66_PROMI</name>
<dbReference type="GO" id="GO:0046417">
    <property type="term" value="P:chorismate metabolic process"/>
    <property type="evidence" value="ECO:0007669"/>
    <property type="project" value="InterPro"/>
</dbReference>
<sequence length="374" mass="41983">MAEELQNLREQIDQVDKTLLSLLAKRMQLVAEVGEVKNRHGLPIYAPDREAAMLASRRNEAEKMGISADLIEDVLRRVMRESYSKENDKGFKTLNPQLGKIVIVGGNGKMGRLFSRLFTLSGYQVESLEADEWQSKSPAIFADAGMVIISVPIHLTVDVIEQLPPLPENCLLVDLASIKQAPLEAMLKAHNGPVLGLHPMFGPDVPSLAKQVIAYCEGRDLSHFEWLLEQLMVWGARVEAITAQEHDKNMSFIQALRHFTTFAYGQHLVKENVDLASLLRLSSPIYRLELAMIGRLFAQDPQLYADIILSSQENINLIRRYHHSLGEAIALLDINTKDEFIGSFNNVSDWFGDYASQFMKESGALLQKANDSRI</sequence>
<evidence type="ECO:0000313" key="20">
    <source>
        <dbReference type="EMBL" id="EKW9774857.1"/>
    </source>
</evidence>
<keyword evidence="9 16" id="KW-0520">NAD</keyword>
<dbReference type="SUPFAM" id="SSF48179">
    <property type="entry name" value="6-phosphogluconate dehydrogenase C-terminal domain-like"/>
    <property type="match status" value="1"/>
</dbReference>
<evidence type="ECO:0000259" key="17">
    <source>
        <dbReference type="PROSITE" id="PS51168"/>
    </source>
</evidence>
<accession>A0A1Z1SZ66</accession>
<gene>
    <name evidence="20" type="primary">tyrA</name>
    <name evidence="19" type="ORF">AM402_17035</name>
    <name evidence="21" type="ORF">NCTC10975_04318</name>
    <name evidence="20" type="ORF">PW210_000627</name>
</gene>
<dbReference type="InterPro" id="IPR036263">
    <property type="entry name" value="Chorismate_II_sf"/>
</dbReference>
<evidence type="ECO:0000256" key="5">
    <source>
        <dbReference type="ARBA" id="ARBA00022490"/>
    </source>
</evidence>
<evidence type="ECO:0000256" key="8">
    <source>
        <dbReference type="ARBA" id="ARBA00023002"/>
    </source>
</evidence>
<evidence type="ECO:0000256" key="15">
    <source>
        <dbReference type="ARBA" id="ARBA00074179"/>
    </source>
</evidence>
<dbReference type="GO" id="GO:0006571">
    <property type="term" value="P:tyrosine biosynthetic process"/>
    <property type="evidence" value="ECO:0007669"/>
    <property type="project" value="UniProtKB-UniPathway"/>
</dbReference>
<dbReference type="FunFam" id="1.10.3660.10:FF:000001">
    <property type="entry name" value="T-protein"/>
    <property type="match status" value="1"/>
</dbReference>
<comment type="pathway">
    <text evidence="3 16">Metabolic intermediate biosynthesis; prephenate biosynthesis; prephenate from chorismate: step 1/1.</text>
</comment>
<keyword evidence="10 16" id="KW-0057">Aromatic amino acid biosynthesis</keyword>
<proteinExistence type="inferred from homology"/>
<dbReference type="Gene3D" id="1.10.3660.10">
    <property type="entry name" value="6-phosphogluconate dehydrogenase C-terminal like domain"/>
    <property type="match status" value="1"/>
</dbReference>
<dbReference type="InterPro" id="IPR036291">
    <property type="entry name" value="NAD(P)-bd_dom_sf"/>
</dbReference>
<dbReference type="InterPro" id="IPR011277">
    <property type="entry name" value="CM_T"/>
</dbReference>
<comment type="catalytic activity">
    <reaction evidence="1">
        <text>chorismate = prephenate</text>
        <dbReference type="Rhea" id="RHEA:13897"/>
        <dbReference type="ChEBI" id="CHEBI:29748"/>
        <dbReference type="ChEBI" id="CHEBI:29934"/>
        <dbReference type="EC" id="5.4.99.5"/>
    </reaction>
</comment>
<dbReference type="STRING" id="584.AOUC001_13895"/>
<dbReference type="SUPFAM" id="SSF48600">
    <property type="entry name" value="Chorismate mutase II"/>
    <property type="match status" value="1"/>
</dbReference>
<organism evidence="20 24">
    <name type="scientific">Proteus mirabilis</name>
    <dbReference type="NCBI Taxonomy" id="584"/>
    <lineage>
        <taxon>Bacteria</taxon>
        <taxon>Pseudomonadati</taxon>
        <taxon>Pseudomonadota</taxon>
        <taxon>Gammaproteobacteria</taxon>
        <taxon>Enterobacterales</taxon>
        <taxon>Morganellaceae</taxon>
        <taxon>Proteus</taxon>
    </lineage>
</organism>
<dbReference type="NCBIfam" id="TIGR01799">
    <property type="entry name" value="CM_T"/>
    <property type="match status" value="1"/>
</dbReference>
<dbReference type="Pfam" id="PF02153">
    <property type="entry name" value="PDH_N"/>
    <property type="match status" value="1"/>
</dbReference>
<evidence type="ECO:0000256" key="1">
    <source>
        <dbReference type="ARBA" id="ARBA00000824"/>
    </source>
</evidence>
<dbReference type="InterPro" id="IPR050812">
    <property type="entry name" value="Preph/Arog_dehydrog"/>
</dbReference>
<dbReference type="RefSeq" id="WP_004252261.1">
    <property type="nucleotide sequence ID" value="NZ_ABFCQN020000015.1"/>
</dbReference>
<dbReference type="SUPFAM" id="SSF51735">
    <property type="entry name" value="NAD(P)-binding Rossmann-fold domains"/>
    <property type="match status" value="1"/>
</dbReference>
<evidence type="ECO:0000256" key="2">
    <source>
        <dbReference type="ARBA" id="ARBA00004496"/>
    </source>
</evidence>
<evidence type="ECO:0000256" key="11">
    <source>
        <dbReference type="ARBA" id="ARBA00023235"/>
    </source>
</evidence>
<reference evidence="21 23" key="2">
    <citation type="submission" date="2018-06" db="EMBL/GenBank/DDBJ databases">
        <authorList>
            <consortium name="Pathogen Informatics"/>
            <person name="Doyle S."/>
        </authorList>
    </citation>
    <scope>NUCLEOTIDE SEQUENCE [LARGE SCALE GENOMIC DNA]</scope>
    <source>
        <strain evidence="21 23">NCTC10975</strain>
    </source>
</reference>
<evidence type="ECO:0000256" key="6">
    <source>
        <dbReference type="ARBA" id="ARBA00022498"/>
    </source>
</evidence>
<keyword evidence="6 16" id="KW-0827">Tyrosine biosynthesis</keyword>
<evidence type="ECO:0000256" key="12">
    <source>
        <dbReference type="ARBA" id="ARBA00023268"/>
    </source>
</evidence>
<dbReference type="InterPro" id="IPR003099">
    <property type="entry name" value="Prephen_DH"/>
</dbReference>
<dbReference type="InterPro" id="IPR008244">
    <property type="entry name" value="Chor_mut/prephenate_DH_T"/>
</dbReference>
<dbReference type="Proteomes" id="UP000195540">
    <property type="component" value="Chromosome"/>
</dbReference>
<evidence type="ECO:0000256" key="10">
    <source>
        <dbReference type="ARBA" id="ARBA00023141"/>
    </source>
</evidence>
<dbReference type="OrthoDB" id="6198144at2"/>
<dbReference type="SMART" id="SM00830">
    <property type="entry name" value="CM_2"/>
    <property type="match status" value="1"/>
</dbReference>
<dbReference type="UniPathway" id="UPA00122">
    <property type="reaction ID" value="UER00961"/>
</dbReference>
<evidence type="ECO:0000313" key="19">
    <source>
        <dbReference type="EMBL" id="ARX35781.1"/>
    </source>
</evidence>
<dbReference type="EMBL" id="UAUE01000028">
    <property type="protein sequence ID" value="SPZ01663.1"/>
    <property type="molecule type" value="Genomic_DNA"/>
</dbReference>
<reference evidence="19 22" key="1">
    <citation type="submission" date="2017-05" db="EMBL/GenBank/DDBJ databases">
        <title>Whole genome sequencing of Proteus mirabilis AR_0155.</title>
        <authorList>
            <person name="Conlan S."/>
            <person name="Thomas P.J."/>
            <person name="Mullikin J."/>
            <person name="Frank K.M."/>
            <person name="Segre J.A."/>
        </authorList>
    </citation>
    <scope>NUCLEOTIDE SEQUENCE [LARGE SCALE GENOMIC DNA]</scope>
    <source>
        <strain evidence="19 22">AR_0155</strain>
    </source>
</reference>
<evidence type="ECO:0000313" key="24">
    <source>
        <dbReference type="Proteomes" id="UP001171165"/>
    </source>
</evidence>
<reference evidence="20" key="3">
    <citation type="submission" date="2023-06" db="EMBL/GenBank/DDBJ databases">
        <authorList>
            <consortium name="Clinical and Environmental Microbiology Branch: Whole genome sequencing antimicrobial resistance pathogens in the healthcare setting"/>
        </authorList>
    </citation>
    <scope>NUCLEOTIDE SEQUENCE</scope>
    <source>
        <strain evidence="20">Microbial</strain>
    </source>
</reference>
<dbReference type="InterPro" id="IPR046826">
    <property type="entry name" value="PDH_N"/>
</dbReference>
<comment type="catalytic activity">
    <reaction evidence="13">
        <text>prephenate + NAD(+) = 3-(4-hydroxyphenyl)pyruvate + CO2 + NADH</text>
        <dbReference type="Rhea" id="RHEA:13869"/>
        <dbReference type="ChEBI" id="CHEBI:16526"/>
        <dbReference type="ChEBI" id="CHEBI:29934"/>
        <dbReference type="ChEBI" id="CHEBI:36242"/>
        <dbReference type="ChEBI" id="CHEBI:57540"/>
        <dbReference type="ChEBI" id="CHEBI:57945"/>
        <dbReference type="EC" id="1.3.1.12"/>
    </reaction>
</comment>
<keyword evidence="8 16" id="KW-0560">Oxidoreductase</keyword>
<dbReference type="InterPro" id="IPR046825">
    <property type="entry name" value="PDH_C"/>
</dbReference>
<dbReference type="PROSITE" id="PS51168">
    <property type="entry name" value="CHORISMATE_MUT_2"/>
    <property type="match status" value="1"/>
</dbReference>
<comment type="similarity">
    <text evidence="14">In the C-terminal section; belongs to the prephenate/arogenate dehydrogenase family.</text>
</comment>
<dbReference type="Pfam" id="PF20463">
    <property type="entry name" value="PDH_C"/>
    <property type="match status" value="1"/>
</dbReference>
<dbReference type="OMA" id="EHDHGMT"/>
<evidence type="ECO:0000256" key="13">
    <source>
        <dbReference type="ARBA" id="ARBA00049260"/>
    </source>
</evidence>
<keyword evidence="5 16" id="KW-0963">Cytoplasm</keyword>
<dbReference type="GO" id="GO:0005737">
    <property type="term" value="C:cytoplasm"/>
    <property type="evidence" value="ECO:0007669"/>
    <property type="project" value="UniProtKB-SubCell"/>
</dbReference>
<evidence type="ECO:0000313" key="23">
    <source>
        <dbReference type="Proteomes" id="UP000251485"/>
    </source>
</evidence>
<dbReference type="PANTHER" id="PTHR21363:SF0">
    <property type="entry name" value="PREPHENATE DEHYDROGENASE [NADP(+)]"/>
    <property type="match status" value="1"/>
</dbReference>
<keyword evidence="12" id="KW-0511">Multifunctional enzyme</keyword>
<evidence type="ECO:0000256" key="7">
    <source>
        <dbReference type="ARBA" id="ARBA00022605"/>
    </source>
</evidence>
<evidence type="ECO:0000256" key="9">
    <source>
        <dbReference type="ARBA" id="ARBA00023027"/>
    </source>
</evidence>
<dbReference type="PANTHER" id="PTHR21363">
    <property type="entry name" value="PREPHENATE DEHYDROGENASE"/>
    <property type="match status" value="1"/>
</dbReference>
<dbReference type="EMBL" id="ABKSPD020000001">
    <property type="protein sequence ID" value="EKW9774857.1"/>
    <property type="molecule type" value="Genomic_DNA"/>
</dbReference>
<dbReference type="InterPro" id="IPR002701">
    <property type="entry name" value="CM_II_prokaryot"/>
</dbReference>
<dbReference type="Pfam" id="PF01817">
    <property type="entry name" value="CM_2"/>
    <property type="match status" value="1"/>
</dbReference>
<keyword evidence="7 16" id="KW-0028">Amino-acid biosynthesis</keyword>
<dbReference type="PIRSF" id="PIRSF001499">
    <property type="entry name" value="Chor_mut_pdh_Tpr"/>
    <property type="match status" value="1"/>
</dbReference>
<protein>
    <recommendedName>
        <fullName evidence="15 16">T-protein</fullName>
    </recommendedName>
</protein>
<dbReference type="Proteomes" id="UP001171165">
    <property type="component" value="Unassembled WGS sequence"/>
</dbReference>
<evidence type="ECO:0000256" key="14">
    <source>
        <dbReference type="ARBA" id="ARBA00061334"/>
    </source>
</evidence>
<evidence type="ECO:0000313" key="22">
    <source>
        <dbReference type="Proteomes" id="UP000195540"/>
    </source>
</evidence>
<dbReference type="GeneID" id="6799912"/>
<evidence type="ECO:0000259" key="18">
    <source>
        <dbReference type="PROSITE" id="PS51176"/>
    </source>
</evidence>
<evidence type="ECO:0000256" key="16">
    <source>
        <dbReference type="PIRNR" id="PIRNR001499"/>
    </source>
</evidence>
<dbReference type="AlphaFoldDB" id="A0A1Z1SZ66"/>
<dbReference type="NCBIfam" id="NF008400">
    <property type="entry name" value="PRK11199.1"/>
    <property type="match status" value="1"/>
</dbReference>
<evidence type="ECO:0000313" key="21">
    <source>
        <dbReference type="EMBL" id="SPZ01663.1"/>
    </source>
</evidence>
<dbReference type="GO" id="GO:0004106">
    <property type="term" value="F:chorismate mutase activity"/>
    <property type="evidence" value="ECO:0007669"/>
    <property type="project" value="UniProtKB-EC"/>
</dbReference>
<evidence type="ECO:0000256" key="3">
    <source>
        <dbReference type="ARBA" id="ARBA00004817"/>
    </source>
</evidence>
<dbReference type="KEGG" id="pvl:AOB99_04685"/>
<dbReference type="FunFam" id="1.20.59.10:FF:000001">
    <property type="entry name" value="T-protein"/>
    <property type="match status" value="1"/>
</dbReference>
<feature type="domain" description="Chorismate mutase" evidence="17">
    <location>
        <begin position="1"/>
        <end position="90"/>
    </location>
</feature>
<dbReference type="Gene3D" id="3.40.50.720">
    <property type="entry name" value="NAD(P)-binding Rossmann-like Domain"/>
    <property type="match status" value="1"/>
</dbReference>
<dbReference type="PROSITE" id="PS51176">
    <property type="entry name" value="PDH_ADH"/>
    <property type="match status" value="1"/>
</dbReference>
<dbReference type="EMBL" id="CP021694">
    <property type="protein sequence ID" value="ARX35781.1"/>
    <property type="molecule type" value="Genomic_DNA"/>
</dbReference>
<dbReference type="GO" id="GO:0008977">
    <property type="term" value="F:prephenate dehydrogenase (NAD+) activity"/>
    <property type="evidence" value="ECO:0007669"/>
    <property type="project" value="UniProtKB-EC"/>
</dbReference>
<dbReference type="Proteomes" id="UP000251485">
    <property type="component" value="Unassembled WGS sequence"/>
</dbReference>
<feature type="domain" description="Prephenate/arogenate dehydrogenase" evidence="18">
    <location>
        <begin position="99"/>
        <end position="362"/>
    </location>
</feature>
<comment type="subcellular location">
    <subcellularLocation>
        <location evidence="2 16">Cytoplasm</location>
    </subcellularLocation>
</comment>
<dbReference type="InterPro" id="IPR036979">
    <property type="entry name" value="CM_dom_sf"/>
</dbReference>
<dbReference type="GO" id="GO:0070403">
    <property type="term" value="F:NAD+ binding"/>
    <property type="evidence" value="ECO:0007669"/>
    <property type="project" value="InterPro"/>
</dbReference>
<evidence type="ECO:0000256" key="4">
    <source>
        <dbReference type="ARBA" id="ARBA00005067"/>
    </source>
</evidence>
<dbReference type="GO" id="GO:0004665">
    <property type="term" value="F:prephenate dehydrogenase (NADP+) activity"/>
    <property type="evidence" value="ECO:0007669"/>
    <property type="project" value="InterPro"/>
</dbReference>
<comment type="pathway">
    <text evidence="4 16">Amino-acid biosynthesis; L-tyrosine biosynthesis; (4-hydroxyphenyl)pyruvate from prephenate (NAD(+) route): step 1/1.</text>
</comment>
<keyword evidence="11 16" id="KW-0413">Isomerase</keyword>
<dbReference type="Gene3D" id="1.20.59.10">
    <property type="entry name" value="Chorismate mutase"/>
    <property type="match status" value="1"/>
</dbReference>
<dbReference type="InterPro" id="IPR008927">
    <property type="entry name" value="6-PGluconate_DH-like_C_sf"/>
</dbReference>
<dbReference type="UniPathway" id="UPA00120">
    <property type="reaction ID" value="UER00203"/>
</dbReference>